<dbReference type="GO" id="GO:0016020">
    <property type="term" value="C:membrane"/>
    <property type="evidence" value="ECO:0007669"/>
    <property type="project" value="UniProtKB-SubCell"/>
</dbReference>
<feature type="transmembrane region" description="Helical" evidence="5">
    <location>
        <begin position="89"/>
        <end position="109"/>
    </location>
</feature>
<evidence type="ECO:0000256" key="5">
    <source>
        <dbReference type="SAM" id="Phobius"/>
    </source>
</evidence>
<evidence type="ECO:0000259" key="6">
    <source>
        <dbReference type="Pfam" id="PF00892"/>
    </source>
</evidence>
<protein>
    <submittedName>
        <fullName evidence="7">Unannotated protein</fullName>
    </submittedName>
</protein>
<reference evidence="7" key="1">
    <citation type="submission" date="2020-05" db="EMBL/GenBank/DDBJ databases">
        <authorList>
            <person name="Chiriac C."/>
            <person name="Salcher M."/>
            <person name="Ghai R."/>
            <person name="Kavagutti S V."/>
        </authorList>
    </citation>
    <scope>NUCLEOTIDE SEQUENCE</scope>
</reference>
<name>A0A6J6CYG2_9ZZZZ</name>
<gene>
    <name evidence="7" type="ORF">UFOPK1421_01548</name>
</gene>
<keyword evidence="3 5" id="KW-1133">Transmembrane helix</keyword>
<dbReference type="Pfam" id="PF00892">
    <property type="entry name" value="EamA"/>
    <property type="match status" value="2"/>
</dbReference>
<dbReference type="Gene3D" id="1.10.3730.20">
    <property type="match status" value="1"/>
</dbReference>
<evidence type="ECO:0000313" key="7">
    <source>
        <dbReference type="EMBL" id="CAB4555213.1"/>
    </source>
</evidence>
<dbReference type="InterPro" id="IPR050638">
    <property type="entry name" value="AA-Vitamin_Transporters"/>
</dbReference>
<dbReference type="InterPro" id="IPR037185">
    <property type="entry name" value="EmrE-like"/>
</dbReference>
<feature type="transmembrane region" description="Helical" evidence="5">
    <location>
        <begin position="115"/>
        <end position="137"/>
    </location>
</feature>
<dbReference type="PANTHER" id="PTHR32322:SF2">
    <property type="entry name" value="EAMA DOMAIN-CONTAINING PROTEIN"/>
    <property type="match status" value="1"/>
</dbReference>
<feature type="domain" description="EamA" evidence="6">
    <location>
        <begin position="149"/>
        <end position="276"/>
    </location>
</feature>
<evidence type="ECO:0000256" key="1">
    <source>
        <dbReference type="ARBA" id="ARBA00004141"/>
    </source>
</evidence>
<feature type="transmembrane region" description="Helical" evidence="5">
    <location>
        <begin position="205"/>
        <end position="224"/>
    </location>
</feature>
<accession>A0A6J6CYG2</accession>
<dbReference type="PANTHER" id="PTHR32322">
    <property type="entry name" value="INNER MEMBRANE TRANSPORTER"/>
    <property type="match status" value="1"/>
</dbReference>
<feature type="transmembrane region" description="Helical" evidence="5">
    <location>
        <begin position="174"/>
        <end position="193"/>
    </location>
</feature>
<feature type="transmembrane region" description="Helical" evidence="5">
    <location>
        <begin position="62"/>
        <end position="82"/>
    </location>
</feature>
<dbReference type="InterPro" id="IPR000620">
    <property type="entry name" value="EamA_dom"/>
</dbReference>
<feature type="transmembrane region" description="Helical" evidence="5">
    <location>
        <begin position="144"/>
        <end position="162"/>
    </location>
</feature>
<dbReference type="EMBL" id="CAEZSL010000236">
    <property type="protein sequence ID" value="CAB4555213.1"/>
    <property type="molecule type" value="Genomic_DNA"/>
</dbReference>
<keyword evidence="4 5" id="KW-0472">Membrane</keyword>
<feature type="transmembrane region" description="Helical" evidence="5">
    <location>
        <begin position="30"/>
        <end position="50"/>
    </location>
</feature>
<proteinExistence type="predicted"/>
<sequence length="279" mass="28659">MEILLAAAAALVYGVGDYCGGRASRKIDSLVVTCAGQIFSLMLLGIFLVILGDPAPGMHDWLWGAAGGLGGFVGLTLFYYALAKGSMTVVAPLAAVVSAALPVGTGLFLGDRPSLIAYAGIVIAIVGIALVTGAVGTAHAPTKLAIVGVATLAGCGFGWMFVCLDRTSSDSGMWPLLAARIASISIAATIIAFRGRSRLGQGRIPAIALWAGFFDMGANVLFVFANRHGMLSLVSVITALYPVSTIVLALRLDHEKANRSQFAGMACAALALVFVSLGR</sequence>
<feature type="domain" description="EamA" evidence="6">
    <location>
        <begin position="2"/>
        <end position="132"/>
    </location>
</feature>
<dbReference type="SUPFAM" id="SSF103481">
    <property type="entry name" value="Multidrug resistance efflux transporter EmrE"/>
    <property type="match status" value="2"/>
</dbReference>
<comment type="subcellular location">
    <subcellularLocation>
        <location evidence="1">Membrane</location>
        <topology evidence="1">Multi-pass membrane protein</topology>
    </subcellularLocation>
</comment>
<evidence type="ECO:0000256" key="3">
    <source>
        <dbReference type="ARBA" id="ARBA00022989"/>
    </source>
</evidence>
<organism evidence="7">
    <name type="scientific">freshwater metagenome</name>
    <dbReference type="NCBI Taxonomy" id="449393"/>
    <lineage>
        <taxon>unclassified sequences</taxon>
        <taxon>metagenomes</taxon>
        <taxon>ecological metagenomes</taxon>
    </lineage>
</organism>
<keyword evidence="2 5" id="KW-0812">Transmembrane</keyword>
<evidence type="ECO:0000256" key="4">
    <source>
        <dbReference type="ARBA" id="ARBA00023136"/>
    </source>
</evidence>
<dbReference type="AlphaFoldDB" id="A0A6J6CYG2"/>
<feature type="transmembrane region" description="Helical" evidence="5">
    <location>
        <begin position="230"/>
        <end position="250"/>
    </location>
</feature>
<evidence type="ECO:0000256" key="2">
    <source>
        <dbReference type="ARBA" id="ARBA00022692"/>
    </source>
</evidence>